<proteinExistence type="inferred from homology"/>
<keyword evidence="5" id="KW-0520">NAD</keyword>
<dbReference type="GO" id="GO:0046872">
    <property type="term" value="F:metal ion binding"/>
    <property type="evidence" value="ECO:0007669"/>
    <property type="project" value="UniProtKB-KW"/>
</dbReference>
<keyword evidence="12" id="KW-1185">Reference proteome</keyword>
<gene>
    <name evidence="11" type="primary">betB_1</name>
    <name evidence="11" type="ORF">PSAL_001740</name>
</gene>
<evidence type="ECO:0000256" key="9">
    <source>
        <dbReference type="RuleBase" id="RU003345"/>
    </source>
</evidence>
<dbReference type="NCBIfam" id="TIGR01804">
    <property type="entry name" value="BADH"/>
    <property type="match status" value="1"/>
</dbReference>
<organism evidence="11 12">
    <name type="scientific">Pseudooceanicola algae</name>
    <dbReference type="NCBI Taxonomy" id="1537215"/>
    <lineage>
        <taxon>Bacteria</taxon>
        <taxon>Pseudomonadati</taxon>
        <taxon>Pseudomonadota</taxon>
        <taxon>Alphaproteobacteria</taxon>
        <taxon>Rhodobacterales</taxon>
        <taxon>Paracoccaceae</taxon>
        <taxon>Pseudooceanicola</taxon>
    </lineage>
</organism>
<sequence length="491" mass="52050">MDTIQQTIQPQGSHFIDGAHVEDKAGREILCRYAATGEVVATLHSATPAVIEQALASAKRAQAEWAALPPVARGRVLRRVADILRDRNEALSQLETIDTGKPIQETRVADASSGADALEFFGGIAASLTGETMHFGGAGGDFVYTIREPLGLCVGIGAWNYPTQIACWKAAPALACGNAMVFKPSEVTPLCALKLAEIFVEAGAPKGLFNVVNGYGDVGAALVTDARVDKVSLTGSVPTGRKVYAAAAGNIRHVTMELGGKSPLVIFDDADLENAVSAAINANFYSTGQICSNGTRVFVQEAMVKPFTDRLVERTRNARIGDPLDPETTIGPMITDDQRQKVLNYVRIGQQEGAQLLLGGTCPDGPGYWIEPTIFGGVTDGMTIAREEIFGPVLSILSFSDEAEVTARANATEFGLAAGVFTADMKRAHRMVAALEAGTCWINEYNLTPVEAPFGGVKLSGVGRENSRAALEHYSQVKSVYVATGDVEAPF</sequence>
<keyword evidence="6" id="KW-0558">Oxidation</keyword>
<evidence type="ECO:0000256" key="8">
    <source>
        <dbReference type="PROSITE-ProRule" id="PRU10007"/>
    </source>
</evidence>
<evidence type="ECO:0000313" key="12">
    <source>
        <dbReference type="Proteomes" id="UP000283786"/>
    </source>
</evidence>
<evidence type="ECO:0000313" key="11">
    <source>
        <dbReference type="EMBL" id="QPM88971.1"/>
    </source>
</evidence>
<accession>A0A418SI88</accession>
<dbReference type="KEGG" id="palw:PSAL_001740"/>
<dbReference type="PROSITE" id="PS00687">
    <property type="entry name" value="ALDEHYDE_DEHYDR_GLU"/>
    <property type="match status" value="1"/>
</dbReference>
<evidence type="ECO:0000259" key="10">
    <source>
        <dbReference type="Pfam" id="PF00171"/>
    </source>
</evidence>
<keyword evidence="4 9" id="KW-0560">Oxidoreductase</keyword>
<evidence type="ECO:0000256" key="7">
    <source>
        <dbReference type="NCBIfam" id="TIGR01804"/>
    </source>
</evidence>
<dbReference type="PROSITE" id="PS00070">
    <property type="entry name" value="ALDEHYDE_DEHYDR_CYS"/>
    <property type="match status" value="1"/>
</dbReference>
<reference evidence="11 12" key="1">
    <citation type="submission" date="2020-08" db="EMBL/GenBank/DDBJ databases">
        <title>Genome sequence of Rhodobacteraceae bacterium Lw-13e.</title>
        <authorList>
            <person name="Poehlein A."/>
            <person name="Wolter L."/>
            <person name="Daniel R."/>
            <person name="Brinkhoff T."/>
        </authorList>
    </citation>
    <scope>NUCLEOTIDE SEQUENCE [LARGE SCALE GENOMIC DNA]</scope>
    <source>
        <strain evidence="11 12">Lw-13e</strain>
    </source>
</reference>
<dbReference type="GO" id="GO:0019285">
    <property type="term" value="P:glycine betaine biosynthetic process from choline"/>
    <property type="evidence" value="ECO:0007669"/>
    <property type="project" value="InterPro"/>
</dbReference>
<keyword evidence="3" id="KW-0630">Potassium</keyword>
<dbReference type="SUPFAM" id="SSF53720">
    <property type="entry name" value="ALDH-like"/>
    <property type="match status" value="1"/>
</dbReference>
<dbReference type="FunFam" id="3.40.605.10:FF:000007">
    <property type="entry name" value="NAD/NADP-dependent betaine aldehyde dehydrogenase"/>
    <property type="match status" value="1"/>
</dbReference>
<dbReference type="FunFam" id="3.40.309.10:FF:000012">
    <property type="entry name" value="Betaine aldehyde dehydrogenase"/>
    <property type="match status" value="1"/>
</dbReference>
<protein>
    <recommendedName>
        <fullName evidence="7">Betaine-aldehyde dehydrogenase</fullName>
        <ecNumber evidence="7">1.2.1.8</ecNumber>
    </recommendedName>
</protein>
<dbReference type="Gene3D" id="3.40.309.10">
    <property type="entry name" value="Aldehyde Dehydrogenase, Chain A, domain 2"/>
    <property type="match status" value="1"/>
</dbReference>
<evidence type="ECO:0000256" key="1">
    <source>
        <dbReference type="ARBA" id="ARBA00009986"/>
    </source>
</evidence>
<dbReference type="GO" id="GO:0008802">
    <property type="term" value="F:betaine-aldehyde dehydrogenase (NAD+) activity"/>
    <property type="evidence" value="ECO:0007669"/>
    <property type="project" value="UniProtKB-UniRule"/>
</dbReference>
<evidence type="ECO:0000256" key="2">
    <source>
        <dbReference type="ARBA" id="ARBA00022723"/>
    </source>
</evidence>
<dbReference type="OrthoDB" id="9812625at2"/>
<comment type="similarity">
    <text evidence="1 9">Belongs to the aldehyde dehydrogenase family.</text>
</comment>
<feature type="active site" evidence="8">
    <location>
        <position position="257"/>
    </location>
</feature>
<dbReference type="InterPro" id="IPR016162">
    <property type="entry name" value="Ald_DH_N"/>
</dbReference>
<dbReference type="AlphaFoldDB" id="A0A418SI88"/>
<evidence type="ECO:0000256" key="5">
    <source>
        <dbReference type="ARBA" id="ARBA00023027"/>
    </source>
</evidence>
<evidence type="ECO:0000256" key="3">
    <source>
        <dbReference type="ARBA" id="ARBA00022958"/>
    </source>
</evidence>
<dbReference type="EMBL" id="CP060436">
    <property type="protein sequence ID" value="QPM88971.1"/>
    <property type="molecule type" value="Genomic_DNA"/>
</dbReference>
<dbReference type="RefSeq" id="WP_119838647.1">
    <property type="nucleotide sequence ID" value="NZ_CP060436.1"/>
</dbReference>
<keyword evidence="2" id="KW-0479">Metal-binding</keyword>
<dbReference type="PANTHER" id="PTHR11699">
    <property type="entry name" value="ALDEHYDE DEHYDROGENASE-RELATED"/>
    <property type="match status" value="1"/>
</dbReference>
<evidence type="ECO:0000256" key="6">
    <source>
        <dbReference type="ARBA" id="ARBA00023097"/>
    </source>
</evidence>
<dbReference type="InterPro" id="IPR016163">
    <property type="entry name" value="Ald_DH_C"/>
</dbReference>
<dbReference type="NCBIfam" id="NF009725">
    <property type="entry name" value="PRK13252.1"/>
    <property type="match status" value="1"/>
</dbReference>
<dbReference type="InterPro" id="IPR015590">
    <property type="entry name" value="Aldehyde_DH_dom"/>
</dbReference>
<feature type="domain" description="Aldehyde dehydrogenase" evidence="10">
    <location>
        <begin position="24"/>
        <end position="480"/>
    </location>
</feature>
<name>A0A418SI88_9RHOB</name>
<dbReference type="Gene3D" id="3.40.605.10">
    <property type="entry name" value="Aldehyde Dehydrogenase, Chain A, domain 1"/>
    <property type="match status" value="1"/>
</dbReference>
<dbReference type="InterPro" id="IPR016160">
    <property type="entry name" value="Ald_DH_CS_CYS"/>
</dbReference>
<dbReference type="Pfam" id="PF00171">
    <property type="entry name" value="Aldedh"/>
    <property type="match status" value="1"/>
</dbReference>
<dbReference type="EC" id="1.2.1.8" evidence="7"/>
<dbReference type="InterPro" id="IPR011264">
    <property type="entry name" value="BADH"/>
</dbReference>
<evidence type="ECO:0000256" key="4">
    <source>
        <dbReference type="ARBA" id="ARBA00023002"/>
    </source>
</evidence>
<dbReference type="Proteomes" id="UP000283786">
    <property type="component" value="Chromosome"/>
</dbReference>
<dbReference type="InterPro" id="IPR016161">
    <property type="entry name" value="Ald_DH/histidinol_DH"/>
</dbReference>
<dbReference type="InterPro" id="IPR029510">
    <property type="entry name" value="Ald_DH_CS_GLU"/>
</dbReference>